<organism evidence="15">
    <name type="scientific">marine metagenome</name>
    <dbReference type="NCBI Taxonomy" id="408172"/>
    <lineage>
        <taxon>unclassified sequences</taxon>
        <taxon>metagenomes</taxon>
        <taxon>ecological metagenomes</taxon>
    </lineage>
</organism>
<protein>
    <submittedName>
        <fullName evidence="15">Uncharacterized protein</fullName>
    </submittedName>
</protein>
<dbReference type="Pfam" id="PF21090">
    <property type="entry name" value="P-loop_SecA"/>
    <property type="match status" value="2"/>
</dbReference>
<keyword evidence="8" id="KW-0067">ATP-binding</keyword>
<feature type="domain" description="Helicase C-terminal" evidence="13">
    <location>
        <begin position="188"/>
        <end position="360"/>
    </location>
</feature>
<sequence>IIDLSEIGRQFLSPENPENFVIPDLGEIFHEIENTDGLSQHQILEKKEESQTLHMERSDRIHAINQLLRAYSLYEKDVEYIVQDGKVLIVDEHTGRVLHGRRFSDGLHQALEAKEKVIIEKETQTMATITIQNYFRMYSKLAGMTGTAVTEAQELMEIYKLDVVEIQTNQEIIRKDNDDLVYRTKREKYNAVIEKVQELSQKGQPILVGTTSVEESETLARMLKRAKVPHNVLNAKQHQKEAEVITRAGQTSAVTISTNMAGRGTDIKLGDGVKEMGGLFILGTGRHESRRIDLQLRGRSGRQGDPGESIFFLSLEDDLMRLFGSDKIAKVMDRMGVEEGEVITHPMVTRSIERAQKKVEGRNFGIRKHLLEYD</sequence>
<keyword evidence="5" id="KW-1003">Cell membrane</keyword>
<evidence type="ECO:0000259" key="14">
    <source>
        <dbReference type="PROSITE" id="PS51196"/>
    </source>
</evidence>
<dbReference type="GO" id="GO:0006605">
    <property type="term" value="P:protein targeting"/>
    <property type="evidence" value="ECO:0007669"/>
    <property type="project" value="InterPro"/>
</dbReference>
<evidence type="ECO:0000256" key="11">
    <source>
        <dbReference type="ARBA" id="ARBA00023010"/>
    </source>
</evidence>
<proteinExistence type="inferred from homology"/>
<dbReference type="CDD" id="cd18803">
    <property type="entry name" value="SF2_C_secA"/>
    <property type="match status" value="1"/>
</dbReference>
<dbReference type="GO" id="GO:0031522">
    <property type="term" value="C:cell envelope Sec protein transport complex"/>
    <property type="evidence" value="ECO:0007669"/>
    <property type="project" value="TreeGrafter"/>
</dbReference>
<dbReference type="EMBL" id="UINC01097271">
    <property type="protein sequence ID" value="SVC54846.1"/>
    <property type="molecule type" value="Genomic_DNA"/>
</dbReference>
<accession>A0A382N1C4</accession>
<comment type="similarity">
    <text evidence="3">Belongs to the SecA family.</text>
</comment>
<evidence type="ECO:0000313" key="15">
    <source>
        <dbReference type="EMBL" id="SVC54846.1"/>
    </source>
</evidence>
<evidence type="ECO:0000256" key="10">
    <source>
        <dbReference type="ARBA" id="ARBA00022967"/>
    </source>
</evidence>
<evidence type="ECO:0000256" key="2">
    <source>
        <dbReference type="ARBA" id="ARBA00004496"/>
    </source>
</evidence>
<dbReference type="GO" id="GO:0005524">
    <property type="term" value="F:ATP binding"/>
    <property type="evidence" value="ECO:0007669"/>
    <property type="project" value="UniProtKB-KW"/>
</dbReference>
<gene>
    <name evidence="15" type="ORF">METZ01_LOCUS307700</name>
</gene>
<dbReference type="InterPro" id="IPR020937">
    <property type="entry name" value="SecA_CS"/>
</dbReference>
<dbReference type="SUPFAM" id="SSF52540">
    <property type="entry name" value="P-loop containing nucleoside triphosphate hydrolases"/>
    <property type="match status" value="2"/>
</dbReference>
<dbReference type="Gene3D" id="3.90.1440.10">
    <property type="entry name" value="SecA, preprotein cross-linking domain"/>
    <property type="match status" value="1"/>
</dbReference>
<dbReference type="GO" id="GO:0005829">
    <property type="term" value="C:cytosol"/>
    <property type="evidence" value="ECO:0007669"/>
    <property type="project" value="TreeGrafter"/>
</dbReference>
<dbReference type="FunFam" id="3.40.50.300:FF:000694">
    <property type="entry name" value="Preprotein translocase subunit SecA"/>
    <property type="match status" value="1"/>
</dbReference>
<dbReference type="InterPro" id="IPR011116">
    <property type="entry name" value="SecA_Wing/Scaffold"/>
</dbReference>
<evidence type="ECO:0000256" key="12">
    <source>
        <dbReference type="ARBA" id="ARBA00023136"/>
    </source>
</evidence>
<evidence type="ECO:0000256" key="5">
    <source>
        <dbReference type="ARBA" id="ARBA00022475"/>
    </source>
</evidence>
<dbReference type="PRINTS" id="PR00906">
    <property type="entry name" value="SECA"/>
</dbReference>
<dbReference type="GO" id="GO:0006886">
    <property type="term" value="P:intracellular protein transport"/>
    <property type="evidence" value="ECO:0007669"/>
    <property type="project" value="InterPro"/>
</dbReference>
<dbReference type="InterPro" id="IPR014018">
    <property type="entry name" value="SecA_motor_DEAD"/>
</dbReference>
<evidence type="ECO:0000256" key="4">
    <source>
        <dbReference type="ARBA" id="ARBA00022448"/>
    </source>
</evidence>
<dbReference type="InterPro" id="IPR027417">
    <property type="entry name" value="P-loop_NTPase"/>
</dbReference>
<feature type="non-terminal residue" evidence="15">
    <location>
        <position position="374"/>
    </location>
</feature>
<keyword evidence="9" id="KW-0653">Protein transport</keyword>
<evidence type="ECO:0000256" key="1">
    <source>
        <dbReference type="ARBA" id="ARBA00004202"/>
    </source>
</evidence>
<dbReference type="PANTHER" id="PTHR30612">
    <property type="entry name" value="SECA INNER MEMBRANE COMPONENT OF SEC PROTEIN SECRETION SYSTEM"/>
    <property type="match status" value="1"/>
</dbReference>
<dbReference type="SUPFAM" id="SSF81767">
    <property type="entry name" value="Pre-protein crosslinking domain of SecA"/>
    <property type="match status" value="1"/>
</dbReference>
<evidence type="ECO:0000256" key="7">
    <source>
        <dbReference type="ARBA" id="ARBA00022741"/>
    </source>
</evidence>
<dbReference type="SMART" id="SM00958">
    <property type="entry name" value="SecA_PP_bind"/>
    <property type="match status" value="1"/>
</dbReference>
<dbReference type="SMART" id="SM00957">
    <property type="entry name" value="SecA_DEAD"/>
    <property type="match status" value="1"/>
</dbReference>
<dbReference type="InterPro" id="IPR036670">
    <property type="entry name" value="SecA_X-link_sf"/>
</dbReference>
<keyword evidence="12" id="KW-0472">Membrane</keyword>
<keyword evidence="4" id="KW-0813">Transport</keyword>
<evidence type="ECO:0000256" key="8">
    <source>
        <dbReference type="ARBA" id="ARBA00022840"/>
    </source>
</evidence>
<evidence type="ECO:0000256" key="9">
    <source>
        <dbReference type="ARBA" id="ARBA00022927"/>
    </source>
</evidence>
<name>A0A382N1C4_9ZZZZ</name>
<dbReference type="GO" id="GO:0043952">
    <property type="term" value="P:protein transport by the Sec complex"/>
    <property type="evidence" value="ECO:0007669"/>
    <property type="project" value="TreeGrafter"/>
</dbReference>
<dbReference type="InterPro" id="IPR036266">
    <property type="entry name" value="SecA_Wing/Scaffold_sf"/>
</dbReference>
<dbReference type="InterPro" id="IPR011115">
    <property type="entry name" value="SecA_DEAD"/>
</dbReference>
<dbReference type="InterPro" id="IPR044722">
    <property type="entry name" value="SecA_SF2_C"/>
</dbReference>
<dbReference type="Gene3D" id="3.40.50.300">
    <property type="entry name" value="P-loop containing nucleotide triphosphate hydrolases"/>
    <property type="match status" value="2"/>
</dbReference>
<dbReference type="SUPFAM" id="SSF81886">
    <property type="entry name" value="Helical scaffold and wing domains of SecA"/>
    <property type="match status" value="1"/>
</dbReference>
<comment type="subcellular location">
    <subcellularLocation>
        <location evidence="1">Cell membrane</location>
        <topology evidence="1">Peripheral membrane protein</topology>
    </subcellularLocation>
    <subcellularLocation>
        <location evidence="2">Cytoplasm</location>
    </subcellularLocation>
</comment>
<keyword evidence="6" id="KW-0963">Cytoplasm</keyword>
<dbReference type="PANTHER" id="PTHR30612:SF0">
    <property type="entry name" value="CHLOROPLAST PROTEIN-TRANSPORTING ATPASE"/>
    <property type="match status" value="1"/>
</dbReference>
<feature type="domain" description="SecA family profile" evidence="14">
    <location>
        <begin position="1"/>
        <end position="344"/>
    </location>
</feature>
<evidence type="ECO:0000259" key="13">
    <source>
        <dbReference type="PROSITE" id="PS51194"/>
    </source>
</evidence>
<dbReference type="PROSITE" id="PS51196">
    <property type="entry name" value="SECA_MOTOR_DEAD"/>
    <property type="match status" value="1"/>
</dbReference>
<dbReference type="InterPro" id="IPR001650">
    <property type="entry name" value="Helicase_C-like"/>
</dbReference>
<reference evidence="15" key="1">
    <citation type="submission" date="2018-05" db="EMBL/GenBank/DDBJ databases">
        <authorList>
            <person name="Lanie J.A."/>
            <person name="Ng W.-L."/>
            <person name="Kazmierczak K.M."/>
            <person name="Andrzejewski T.M."/>
            <person name="Davidsen T.M."/>
            <person name="Wayne K.J."/>
            <person name="Tettelin H."/>
            <person name="Glass J.I."/>
            <person name="Rusch D."/>
            <person name="Podicherti R."/>
            <person name="Tsui H.-C.T."/>
            <person name="Winkler M.E."/>
        </authorList>
    </citation>
    <scope>NUCLEOTIDE SEQUENCE</scope>
</reference>
<keyword evidence="7" id="KW-0547">Nucleotide-binding</keyword>
<evidence type="ECO:0000256" key="3">
    <source>
        <dbReference type="ARBA" id="ARBA00007650"/>
    </source>
</evidence>
<dbReference type="InterPro" id="IPR011130">
    <property type="entry name" value="SecA_preprotein_X-link_dom"/>
</dbReference>
<dbReference type="PROSITE" id="PS01312">
    <property type="entry name" value="SECA"/>
    <property type="match status" value="1"/>
</dbReference>
<dbReference type="GO" id="GO:0017038">
    <property type="term" value="P:protein import"/>
    <property type="evidence" value="ECO:0007669"/>
    <property type="project" value="InterPro"/>
</dbReference>
<evidence type="ECO:0000256" key="6">
    <source>
        <dbReference type="ARBA" id="ARBA00022490"/>
    </source>
</evidence>
<dbReference type="Pfam" id="PF01043">
    <property type="entry name" value="SecA_PP_bind"/>
    <property type="match status" value="1"/>
</dbReference>
<keyword evidence="10" id="KW-1278">Translocase</keyword>
<dbReference type="Pfam" id="PF07516">
    <property type="entry name" value="SecA_SW"/>
    <property type="match status" value="1"/>
</dbReference>
<dbReference type="InterPro" id="IPR000185">
    <property type="entry name" value="SecA"/>
</dbReference>
<keyword evidence="11" id="KW-0811">Translocation</keyword>
<dbReference type="PROSITE" id="PS51194">
    <property type="entry name" value="HELICASE_CTER"/>
    <property type="match status" value="1"/>
</dbReference>
<dbReference type="GO" id="GO:0005886">
    <property type="term" value="C:plasma membrane"/>
    <property type="evidence" value="ECO:0007669"/>
    <property type="project" value="UniProtKB-SubCell"/>
</dbReference>
<dbReference type="AlphaFoldDB" id="A0A382N1C4"/>
<feature type="non-terminal residue" evidence="15">
    <location>
        <position position="1"/>
    </location>
</feature>
<dbReference type="Gene3D" id="1.10.3060.10">
    <property type="entry name" value="Helical scaffold and wing domains of SecA"/>
    <property type="match status" value="1"/>
</dbReference>